<dbReference type="GO" id="GO:0006665">
    <property type="term" value="P:sphingolipid metabolic process"/>
    <property type="evidence" value="ECO:0007669"/>
    <property type="project" value="UniProtKB-KW"/>
</dbReference>
<dbReference type="InterPro" id="IPR015424">
    <property type="entry name" value="PyrdxlP-dep_Trfase"/>
</dbReference>
<gene>
    <name evidence="12" type="ORF">SI8410_18021446</name>
</gene>
<dbReference type="InterPro" id="IPR015422">
    <property type="entry name" value="PyrdxlP-dep_Trfase_small"/>
</dbReference>
<evidence type="ECO:0000256" key="5">
    <source>
        <dbReference type="ARBA" id="ARBA00010008"/>
    </source>
</evidence>
<sequence>MEEVSADTIWEGWAARALAKVGAADFLSNLPQLCLPLPRAQEEPLADVATFDGPGPWDRTMVEVDVEVPKASATDGEPARRQMLIFSTNDYLNLSAHPAVRGASSKASLLFGMGPRGPALISGHTEYHRRLENALAELHKKEDCCVTATGFSANTAFLAALGGVATHNAASRRPAVQEKIAVFSDSLNHPATVEGLRMSEHMGQTLVYSYGHRNMENLDELLSKCPVEKKVVITDSVFSMEGDIAPMHDLVQLRKKHGFLFVVDEAHSTLLWGRNGGGIGEHFGIEDQIDVIVGAMSKSIGCVGGFVTGSKKWCDLVRLLAAVTVAKKEVWRRQEVWNRVREFTELTKYPAASPIICLVVGSEEATIRASKHMLERGFHITTITPPVVASDACRLRITLTAAHTLGDLRRLVAALSECVPGLDCAGDPIT</sequence>
<dbReference type="InterPro" id="IPR004839">
    <property type="entry name" value="Aminotransferase_I/II_large"/>
</dbReference>
<dbReference type="Proteomes" id="UP000663760">
    <property type="component" value="Chromosome 18"/>
</dbReference>
<reference evidence="12" key="1">
    <citation type="submission" date="2020-02" db="EMBL/GenBank/DDBJ databases">
        <authorList>
            <person name="Scholz U."/>
            <person name="Mascher M."/>
            <person name="Fiebig A."/>
        </authorList>
    </citation>
    <scope>NUCLEOTIDE SEQUENCE</scope>
</reference>
<comment type="pathway">
    <text evidence="3">Lipid metabolism; sphingolipid metabolism.</text>
</comment>
<dbReference type="EC" id="2.3.1.50" evidence="6"/>
<evidence type="ECO:0000256" key="3">
    <source>
        <dbReference type="ARBA" id="ARBA00004760"/>
    </source>
</evidence>
<feature type="domain" description="Aminotransferase class I/classII large" evidence="11">
    <location>
        <begin position="332"/>
        <end position="415"/>
    </location>
</feature>
<dbReference type="GO" id="GO:0005789">
    <property type="term" value="C:endoplasmic reticulum membrane"/>
    <property type="evidence" value="ECO:0007669"/>
    <property type="project" value="UniProtKB-SubCell"/>
</dbReference>
<dbReference type="SUPFAM" id="SSF53383">
    <property type="entry name" value="PLP-dependent transferases"/>
    <property type="match status" value="1"/>
</dbReference>
<comment type="cofactor">
    <cofactor evidence="1">
        <name>pyridoxal 5'-phosphate</name>
        <dbReference type="ChEBI" id="CHEBI:597326"/>
    </cofactor>
</comment>
<dbReference type="Gene3D" id="3.90.1150.10">
    <property type="entry name" value="Aspartate Aminotransferase, domain 1"/>
    <property type="match status" value="1"/>
</dbReference>
<dbReference type="GO" id="GO:0009102">
    <property type="term" value="P:biotin biosynthetic process"/>
    <property type="evidence" value="ECO:0007669"/>
    <property type="project" value="TreeGrafter"/>
</dbReference>
<dbReference type="GO" id="GO:0030170">
    <property type="term" value="F:pyridoxal phosphate binding"/>
    <property type="evidence" value="ECO:0007669"/>
    <property type="project" value="InterPro"/>
</dbReference>
<keyword evidence="9" id="KW-0443">Lipid metabolism</keyword>
<dbReference type="Pfam" id="PF00155">
    <property type="entry name" value="Aminotran_1_2"/>
    <property type="match status" value="2"/>
</dbReference>
<protein>
    <recommendedName>
        <fullName evidence="6">serine C-palmitoyltransferase</fullName>
        <ecNumber evidence="6">2.3.1.50</ecNumber>
    </recommendedName>
</protein>
<evidence type="ECO:0000256" key="7">
    <source>
        <dbReference type="ARBA" id="ARBA00022679"/>
    </source>
</evidence>
<dbReference type="EMBL" id="LR746281">
    <property type="protein sequence ID" value="CAA7410768.1"/>
    <property type="molecule type" value="Genomic_DNA"/>
</dbReference>
<evidence type="ECO:0000256" key="6">
    <source>
        <dbReference type="ARBA" id="ARBA00013220"/>
    </source>
</evidence>
<evidence type="ECO:0000256" key="8">
    <source>
        <dbReference type="ARBA" id="ARBA00022898"/>
    </source>
</evidence>
<evidence type="ECO:0000259" key="11">
    <source>
        <dbReference type="Pfam" id="PF00155"/>
    </source>
</evidence>
<name>A0A7I8LND2_SPIIN</name>
<evidence type="ECO:0000256" key="10">
    <source>
        <dbReference type="ARBA" id="ARBA00048528"/>
    </source>
</evidence>
<keyword evidence="7" id="KW-0808">Transferase</keyword>
<comment type="catalytic activity">
    <reaction evidence="10">
        <text>L-serine + hexadecanoyl-CoA + H(+) = 3-oxosphinganine + CO2 + CoA</text>
        <dbReference type="Rhea" id="RHEA:14761"/>
        <dbReference type="ChEBI" id="CHEBI:15378"/>
        <dbReference type="ChEBI" id="CHEBI:16526"/>
        <dbReference type="ChEBI" id="CHEBI:33384"/>
        <dbReference type="ChEBI" id="CHEBI:57287"/>
        <dbReference type="ChEBI" id="CHEBI:57379"/>
        <dbReference type="ChEBI" id="CHEBI:58299"/>
        <dbReference type="EC" id="2.3.1.50"/>
    </reaction>
</comment>
<keyword evidence="13" id="KW-1185">Reference proteome</keyword>
<evidence type="ECO:0000313" key="13">
    <source>
        <dbReference type="Proteomes" id="UP000663760"/>
    </source>
</evidence>
<dbReference type="InterPro" id="IPR050087">
    <property type="entry name" value="AON_synthase_class-II"/>
</dbReference>
<accession>A0A7I8LND2</accession>
<organism evidence="12 13">
    <name type="scientific">Spirodela intermedia</name>
    <name type="common">Intermediate duckweed</name>
    <dbReference type="NCBI Taxonomy" id="51605"/>
    <lineage>
        <taxon>Eukaryota</taxon>
        <taxon>Viridiplantae</taxon>
        <taxon>Streptophyta</taxon>
        <taxon>Embryophyta</taxon>
        <taxon>Tracheophyta</taxon>
        <taxon>Spermatophyta</taxon>
        <taxon>Magnoliopsida</taxon>
        <taxon>Liliopsida</taxon>
        <taxon>Araceae</taxon>
        <taxon>Lemnoideae</taxon>
        <taxon>Spirodela</taxon>
    </lineage>
</organism>
<keyword evidence="9" id="KW-0746">Sphingolipid metabolism</keyword>
<comment type="subcellular location">
    <subcellularLocation>
        <location evidence="2">Endoplasmic reticulum membrane</location>
        <topology evidence="2">Single-pass membrane protein</topology>
    </subcellularLocation>
</comment>
<feature type="domain" description="Aminotransferase class I/classII large" evidence="11">
    <location>
        <begin position="82"/>
        <end position="321"/>
    </location>
</feature>
<evidence type="ECO:0000256" key="4">
    <source>
        <dbReference type="ARBA" id="ARBA00004991"/>
    </source>
</evidence>
<dbReference type="PANTHER" id="PTHR13693:SF77">
    <property type="entry name" value="8-AMINO-7-OXONONANOATE SYNTHASE"/>
    <property type="match status" value="1"/>
</dbReference>
<comment type="pathway">
    <text evidence="4">Sphingolipid metabolism.</text>
</comment>
<dbReference type="OrthoDB" id="10263824at2759"/>
<dbReference type="GO" id="GO:0004758">
    <property type="term" value="F:serine C-palmitoyltransferase activity"/>
    <property type="evidence" value="ECO:0007669"/>
    <property type="project" value="UniProtKB-EC"/>
</dbReference>
<dbReference type="InterPro" id="IPR015421">
    <property type="entry name" value="PyrdxlP-dep_Trfase_major"/>
</dbReference>
<dbReference type="Gene3D" id="3.40.640.10">
    <property type="entry name" value="Type I PLP-dependent aspartate aminotransferase-like (Major domain)"/>
    <property type="match status" value="1"/>
</dbReference>
<dbReference type="PANTHER" id="PTHR13693">
    <property type="entry name" value="CLASS II AMINOTRANSFERASE/8-AMINO-7-OXONONANOATE SYNTHASE"/>
    <property type="match status" value="1"/>
</dbReference>
<evidence type="ECO:0000256" key="1">
    <source>
        <dbReference type="ARBA" id="ARBA00001933"/>
    </source>
</evidence>
<dbReference type="AlphaFoldDB" id="A0A7I8LND2"/>
<proteinExistence type="inferred from homology"/>
<evidence type="ECO:0000256" key="9">
    <source>
        <dbReference type="ARBA" id="ARBA00022919"/>
    </source>
</evidence>
<evidence type="ECO:0000256" key="2">
    <source>
        <dbReference type="ARBA" id="ARBA00004389"/>
    </source>
</evidence>
<evidence type="ECO:0000313" key="12">
    <source>
        <dbReference type="EMBL" id="CAA7410768.1"/>
    </source>
</evidence>
<comment type="similarity">
    <text evidence="5">Belongs to the class-II pyridoxal-phosphate-dependent aminotransferase family. BioF subfamily.</text>
</comment>
<keyword evidence="8" id="KW-0663">Pyridoxal phosphate</keyword>